<gene>
    <name evidence="9" type="ORF">H5410_009703</name>
</gene>
<feature type="region of interest" description="Disordered" evidence="6">
    <location>
        <begin position="392"/>
        <end position="469"/>
    </location>
</feature>
<feature type="region of interest" description="Disordered" evidence="6">
    <location>
        <begin position="197"/>
        <end position="368"/>
    </location>
</feature>
<evidence type="ECO:0000256" key="5">
    <source>
        <dbReference type="ARBA" id="ARBA00023212"/>
    </source>
</evidence>
<dbReference type="PANTHER" id="PTHR47067">
    <property type="entry name" value="TPX2 (TARGETING PROTEIN FOR XKLP2) PROTEIN FAMILY-RELATED"/>
    <property type="match status" value="1"/>
</dbReference>
<evidence type="ECO:0000256" key="4">
    <source>
        <dbReference type="ARBA" id="ARBA00022701"/>
    </source>
</evidence>
<feature type="compositionally biased region" description="Polar residues" evidence="6">
    <location>
        <begin position="588"/>
        <end position="604"/>
    </location>
</feature>
<keyword evidence="5" id="KW-0206">Cytoskeleton</keyword>
<feature type="compositionally biased region" description="Polar residues" evidence="6">
    <location>
        <begin position="432"/>
        <end position="448"/>
    </location>
</feature>
<feature type="compositionally biased region" description="Polar residues" evidence="6">
    <location>
        <begin position="197"/>
        <end position="215"/>
    </location>
</feature>
<comment type="caution">
    <text evidence="9">The sequence shown here is derived from an EMBL/GenBank/DDBJ whole genome shotgun (WGS) entry which is preliminary data.</text>
</comment>
<dbReference type="InterPro" id="IPR010376">
    <property type="entry name" value="GBBH-like_N"/>
</dbReference>
<name>A0A9J6AIN0_SOLCO</name>
<dbReference type="PANTHER" id="PTHR47067:SF14">
    <property type="entry name" value="PROTEIN WVD2-LIKE 7 ISOFORM X1"/>
    <property type="match status" value="1"/>
</dbReference>
<sequence length="616" mass="68078">MNVIRRGVRSIHTAVDSPRLTRFAVQPPKFVEVEFENGSLYKLSAEYLRIYSPAVDSKIRSICGEKVISGRRHVGIMSAEPIGNYGVRFHSCYFLATLMMEDSACLIHAFSYASAIPNEIKQGNPVHALGESISFGRFVSESLDWEKWSTFSHKRYVEEAERYAKPGSVAQKKAFFEAHYKKIAAQKAAALLEQANHENPNSEITKNSAPDSTSLVKPRVEANQEEVHENPDAVTTDSMVKDSVSVAEGVADAEERESESPVEGPGTPDATEKEPSNQIENGETQETVSGSEISETSHTEKPLLKIKQSSSSKLDDSAASVTSKKKSAFSSFKSAVYSKKSKFPFSPSRHNIPLDVDKENNFTPITTNSNLDLMNEVRSTPKSLSKLINFTPAKEAHKIPPPPPFLKKESSKVAPTTSKASKQCATPLKTPMATSNGASNRPMTTPSSESRRIKTPIHPSASGSRTAGTKWNILSSVSKSFTAYRNKLQSPTLSTPFSLRTEERATRRKQASKLEEKFNANEEKKVQQQTTLKEKAGTELRRLRQSFCFKARPLPDFYKETETAKDHAKKIPVTQTQLPKRGRMPFPSSKQGLVSKPASSSLAKNDSCKNPRKKTS</sequence>
<feature type="compositionally biased region" description="Polar residues" evidence="6">
    <location>
        <begin position="487"/>
        <end position="498"/>
    </location>
</feature>
<feature type="domain" description="TPX2 C-terminal" evidence="8">
    <location>
        <begin position="497"/>
        <end position="566"/>
    </location>
</feature>
<feature type="compositionally biased region" description="Basic and acidic residues" evidence="6">
    <location>
        <begin position="218"/>
        <end position="231"/>
    </location>
</feature>
<dbReference type="InterPro" id="IPR027329">
    <property type="entry name" value="TPX2_C"/>
</dbReference>
<reference evidence="9 10" key="1">
    <citation type="submission" date="2020-09" db="EMBL/GenBank/DDBJ databases">
        <title>De no assembly of potato wild relative species, Solanum commersonii.</title>
        <authorList>
            <person name="Cho K."/>
        </authorList>
    </citation>
    <scope>NUCLEOTIDE SEQUENCE [LARGE SCALE GENOMIC DNA]</scope>
    <source>
        <strain evidence="9">LZ3.2</strain>
        <tissue evidence="9">Leaf</tissue>
    </source>
</reference>
<feature type="region of interest" description="Disordered" evidence="6">
    <location>
        <begin position="487"/>
        <end position="537"/>
    </location>
</feature>
<organism evidence="9 10">
    <name type="scientific">Solanum commersonii</name>
    <name type="common">Commerson's wild potato</name>
    <name type="synonym">Commerson's nightshade</name>
    <dbReference type="NCBI Taxonomy" id="4109"/>
    <lineage>
        <taxon>Eukaryota</taxon>
        <taxon>Viridiplantae</taxon>
        <taxon>Streptophyta</taxon>
        <taxon>Embryophyta</taxon>
        <taxon>Tracheophyta</taxon>
        <taxon>Spermatophyta</taxon>
        <taxon>Magnoliopsida</taxon>
        <taxon>eudicotyledons</taxon>
        <taxon>Gunneridae</taxon>
        <taxon>Pentapetalae</taxon>
        <taxon>asterids</taxon>
        <taxon>lamiids</taxon>
        <taxon>Solanales</taxon>
        <taxon>Solanaceae</taxon>
        <taxon>Solanoideae</taxon>
        <taxon>Solaneae</taxon>
        <taxon>Solanum</taxon>
    </lineage>
</organism>
<dbReference type="GO" id="GO:0005874">
    <property type="term" value="C:microtubule"/>
    <property type="evidence" value="ECO:0007669"/>
    <property type="project" value="UniProtKB-KW"/>
</dbReference>
<protein>
    <recommendedName>
        <fullName evidence="11">TPX2 C-terminal domain-containing protein</fullName>
    </recommendedName>
</protein>
<evidence type="ECO:0000256" key="3">
    <source>
        <dbReference type="ARBA" id="ARBA00022490"/>
    </source>
</evidence>
<evidence type="ECO:0000256" key="1">
    <source>
        <dbReference type="ARBA" id="ARBA00004245"/>
    </source>
</evidence>
<feature type="compositionally biased region" description="Basic and acidic residues" evidence="6">
    <location>
        <begin position="512"/>
        <end position="537"/>
    </location>
</feature>
<evidence type="ECO:0000313" key="9">
    <source>
        <dbReference type="EMBL" id="KAG5624485.1"/>
    </source>
</evidence>
<dbReference type="Pfam" id="PF06155">
    <property type="entry name" value="GBBH-like_N"/>
    <property type="match status" value="1"/>
</dbReference>
<dbReference type="InterPro" id="IPR044216">
    <property type="entry name" value="WDL7"/>
</dbReference>
<dbReference type="AlphaFoldDB" id="A0A9J6AIN0"/>
<feature type="compositionally biased region" description="Low complexity" evidence="6">
    <location>
        <begin position="305"/>
        <end position="348"/>
    </location>
</feature>
<feature type="compositionally biased region" description="Polar residues" evidence="6">
    <location>
        <begin position="413"/>
        <end position="424"/>
    </location>
</feature>
<evidence type="ECO:0000256" key="6">
    <source>
        <dbReference type="SAM" id="MobiDB-lite"/>
    </source>
</evidence>
<evidence type="ECO:0000313" key="10">
    <source>
        <dbReference type="Proteomes" id="UP000824120"/>
    </source>
</evidence>
<dbReference type="Proteomes" id="UP000824120">
    <property type="component" value="Chromosome 2"/>
</dbReference>
<dbReference type="Pfam" id="PF06886">
    <property type="entry name" value="TPX2"/>
    <property type="match status" value="1"/>
</dbReference>
<dbReference type="EMBL" id="JACXVP010000002">
    <property type="protein sequence ID" value="KAG5624485.1"/>
    <property type="molecule type" value="Genomic_DNA"/>
</dbReference>
<proteinExistence type="inferred from homology"/>
<evidence type="ECO:0000259" key="7">
    <source>
        <dbReference type="Pfam" id="PF06155"/>
    </source>
</evidence>
<comment type="similarity">
    <text evidence="2">Belongs to the TPX2 family.</text>
</comment>
<dbReference type="OrthoDB" id="621651at2759"/>
<evidence type="ECO:0000256" key="2">
    <source>
        <dbReference type="ARBA" id="ARBA00005885"/>
    </source>
</evidence>
<evidence type="ECO:0000259" key="8">
    <source>
        <dbReference type="Pfam" id="PF06886"/>
    </source>
</evidence>
<comment type="subcellular location">
    <subcellularLocation>
        <location evidence="1">Cytoplasm</location>
        <location evidence="1">Cytoskeleton</location>
    </subcellularLocation>
</comment>
<keyword evidence="3" id="KW-0963">Cytoplasm</keyword>
<accession>A0A9J6AIN0</accession>
<feature type="region of interest" description="Disordered" evidence="6">
    <location>
        <begin position="561"/>
        <end position="616"/>
    </location>
</feature>
<feature type="domain" description="Gamma-butyrobetaine hydroxylase-like N-terminal" evidence="7">
    <location>
        <begin position="29"/>
        <end position="89"/>
    </location>
</feature>
<keyword evidence="4" id="KW-0493">Microtubule</keyword>
<keyword evidence="10" id="KW-1185">Reference proteome</keyword>
<evidence type="ECO:0008006" key="11">
    <source>
        <dbReference type="Google" id="ProtNLM"/>
    </source>
</evidence>
<feature type="compositionally biased region" description="Polar residues" evidence="6">
    <location>
        <begin position="276"/>
        <end position="294"/>
    </location>
</feature>